<gene>
    <name evidence="7" type="ORF">C4C32_06990</name>
</gene>
<reference evidence="7" key="1">
    <citation type="book" date="2019" name="MICROBIAL BIOTECHNOLOGY" publisher="Unknown Publisher">
        <title>Optimization of recombineering for directed mutagenesis of bacteria Pseudomonas corrugata 3'.</title>
        <authorList>
            <person name="Buinitskaja S.V."/>
            <person name="Pilipenok N."/>
            <person name="Valentovich L.N."/>
        </authorList>
    </citation>
    <scope>NUCLEOTIDE SEQUENCE</scope>
    <source>
        <strain evidence="7">3prime</strain>
    </source>
</reference>
<dbReference type="InterPro" id="IPR038722">
    <property type="entry name" value="Ner_HTH_dom"/>
</dbReference>
<feature type="region of interest" description="Disordered" evidence="5">
    <location>
        <begin position="72"/>
        <end position="114"/>
    </location>
</feature>
<organism evidence="7 8">
    <name type="scientific">Pseudomonas corrugata</name>
    <dbReference type="NCBI Taxonomy" id="47879"/>
    <lineage>
        <taxon>Bacteria</taxon>
        <taxon>Pseudomonadati</taxon>
        <taxon>Pseudomonadota</taxon>
        <taxon>Gammaproteobacteria</taxon>
        <taxon>Pseudomonadales</taxon>
        <taxon>Pseudomonadaceae</taxon>
        <taxon>Pseudomonas</taxon>
    </lineage>
</organism>
<evidence type="ECO:0000256" key="5">
    <source>
        <dbReference type="SAM" id="MobiDB-lite"/>
    </source>
</evidence>
<dbReference type="Pfam" id="PF13693">
    <property type="entry name" value="HTH_35"/>
    <property type="match status" value="1"/>
</dbReference>
<dbReference type="Gene3D" id="1.10.260.40">
    <property type="entry name" value="lambda repressor-like DNA-binding domains"/>
    <property type="match status" value="1"/>
</dbReference>
<evidence type="ECO:0000256" key="2">
    <source>
        <dbReference type="ARBA" id="ARBA00023015"/>
    </source>
</evidence>
<proteinExistence type="inferred from homology"/>
<keyword evidence="3" id="KW-0238">DNA-binding</keyword>
<evidence type="ECO:0000313" key="7">
    <source>
        <dbReference type="EMBL" id="QTH15637.1"/>
    </source>
</evidence>
<reference evidence="7" key="2">
    <citation type="submission" date="2021-03" db="EMBL/GenBank/DDBJ databases">
        <authorList>
            <person name="Valentovich L.N."/>
            <person name="Akhremchuk A.E."/>
            <person name="Miamin V.E."/>
        </authorList>
    </citation>
    <scope>NUCLEOTIDE SEQUENCE</scope>
    <source>
        <strain evidence="7">3prime</strain>
    </source>
</reference>
<keyword evidence="4" id="KW-0804">Transcription</keyword>
<evidence type="ECO:0000259" key="6">
    <source>
        <dbReference type="Pfam" id="PF13693"/>
    </source>
</evidence>
<evidence type="ECO:0000256" key="1">
    <source>
        <dbReference type="ARBA" id="ARBA00006157"/>
    </source>
</evidence>
<name>A0A8B6UUR0_9PSED</name>
<dbReference type="Proteomes" id="UP000663914">
    <property type="component" value="Chromosome"/>
</dbReference>
<accession>A0A8B6UUR0</accession>
<protein>
    <submittedName>
        <fullName evidence="7">Helix-turn-helix domain-containing protein</fullName>
    </submittedName>
</protein>
<dbReference type="AlphaFoldDB" id="A0A8B6UUR0"/>
<dbReference type="InterPro" id="IPR010982">
    <property type="entry name" value="Lambda_DNA-bd_dom_sf"/>
</dbReference>
<sequence>MKTFDIPLDLESRWEWIKFQLRVRGTCFADLARDHDLNERAIRNAKQRPYPRVERAIADALDLKPEQLWPERWNADGSPIRQRPNRAEANSVYRKHTGSSPVGNSKTKQDNRDA</sequence>
<comment type="similarity">
    <text evidence="1">Belongs to the ner transcriptional regulatory family.</text>
</comment>
<dbReference type="SUPFAM" id="SSF47413">
    <property type="entry name" value="lambda repressor-like DNA-binding domains"/>
    <property type="match status" value="1"/>
</dbReference>
<dbReference type="EMBL" id="CP072011">
    <property type="protein sequence ID" value="QTH15637.1"/>
    <property type="molecule type" value="Genomic_DNA"/>
</dbReference>
<evidence type="ECO:0000256" key="3">
    <source>
        <dbReference type="ARBA" id="ARBA00023125"/>
    </source>
</evidence>
<dbReference type="GO" id="GO:0003677">
    <property type="term" value="F:DNA binding"/>
    <property type="evidence" value="ECO:0007669"/>
    <property type="project" value="UniProtKB-KW"/>
</dbReference>
<keyword evidence="2" id="KW-0805">Transcription regulation</keyword>
<evidence type="ECO:0000256" key="4">
    <source>
        <dbReference type="ARBA" id="ARBA00023163"/>
    </source>
</evidence>
<evidence type="ECO:0000313" key="8">
    <source>
        <dbReference type="Proteomes" id="UP000663914"/>
    </source>
</evidence>
<dbReference type="RefSeq" id="WP_208555402.1">
    <property type="nucleotide sequence ID" value="NZ_CP072011.1"/>
</dbReference>
<feature type="domain" description="Ner winged helix-turn-helix DNA-binding" evidence="6">
    <location>
        <begin position="17"/>
        <end position="83"/>
    </location>
</feature>